<keyword evidence="3" id="KW-1185">Reference proteome</keyword>
<keyword evidence="1" id="KW-0812">Transmembrane</keyword>
<protein>
    <submittedName>
        <fullName evidence="2">Uncharacterized protein</fullName>
    </submittedName>
</protein>
<dbReference type="AlphaFoldDB" id="A0A1I2KG75"/>
<reference evidence="2 3" key="1">
    <citation type="submission" date="2016-10" db="EMBL/GenBank/DDBJ databases">
        <authorList>
            <person name="de Groot N.N."/>
        </authorList>
    </citation>
    <scope>NUCLEOTIDE SEQUENCE [LARGE SCALE GENOMIC DNA]</scope>
    <source>
        <strain evidence="2 3">DSM 43019</strain>
    </source>
</reference>
<feature type="transmembrane region" description="Helical" evidence="1">
    <location>
        <begin position="51"/>
        <end position="70"/>
    </location>
</feature>
<accession>A0A1I2KG75</accession>
<evidence type="ECO:0000313" key="2">
    <source>
        <dbReference type="EMBL" id="SFF65299.1"/>
    </source>
</evidence>
<dbReference type="Proteomes" id="UP000199645">
    <property type="component" value="Unassembled WGS sequence"/>
</dbReference>
<gene>
    <name evidence="2" type="ORF">SAMN05421541_116172</name>
</gene>
<name>A0A1I2KG75_9ACTN</name>
<evidence type="ECO:0000313" key="3">
    <source>
        <dbReference type="Proteomes" id="UP000199645"/>
    </source>
</evidence>
<keyword evidence="1" id="KW-1133">Transmembrane helix</keyword>
<evidence type="ECO:0000256" key="1">
    <source>
        <dbReference type="SAM" id="Phobius"/>
    </source>
</evidence>
<keyword evidence="1" id="KW-0472">Membrane</keyword>
<proteinExistence type="predicted"/>
<sequence>MVLSATHKPQHVIFNTNARKLHMSLHLDENAVRANAADIAGRAAKRKSRKIWAFAAVGTLMATGAAYAAVQLFSYGTISQDAATMKELNLTEAKLTGSLVPGQTVGGSVKVANPNDFPVKVTAVILKDASLQATGQGCDPATVSPGGSVAAYPAGGAGHKIVLAAPVTINANGGPVTVTVPGAVSQAGTATGLCAVSADFAVEASVGS</sequence>
<dbReference type="EMBL" id="FONV01000016">
    <property type="protein sequence ID" value="SFF65299.1"/>
    <property type="molecule type" value="Genomic_DNA"/>
</dbReference>
<organism evidence="2 3">
    <name type="scientific">Actinoplanes philippinensis</name>
    <dbReference type="NCBI Taxonomy" id="35752"/>
    <lineage>
        <taxon>Bacteria</taxon>
        <taxon>Bacillati</taxon>
        <taxon>Actinomycetota</taxon>
        <taxon>Actinomycetes</taxon>
        <taxon>Micromonosporales</taxon>
        <taxon>Micromonosporaceae</taxon>
        <taxon>Actinoplanes</taxon>
    </lineage>
</organism>